<reference evidence="3 4" key="1">
    <citation type="submission" date="2013-03" db="EMBL/GenBank/DDBJ databases">
        <title>Salinisphaera dokdonensis CL-ES53 Genome Sequencing.</title>
        <authorList>
            <person name="Li C."/>
            <person name="Lai Q."/>
            <person name="Shao Z."/>
        </authorList>
    </citation>
    <scope>NUCLEOTIDE SEQUENCE [LARGE SCALE GENOMIC DNA]</scope>
    <source>
        <strain evidence="3 4">CL-ES53</strain>
    </source>
</reference>
<sequence>MVTLRVVCVYTVLAALLGSAIARDYGDAQVERVTSIYDGDTFRVDIAGWPRIIGERVPIRLRGADTPEMRGKCQAEKELARKAKQFTVAALRNASTIELRDMERGKYFRIVADVEVDARDLGEELIAAGLAHPYDGGARVGWCSH</sequence>
<dbReference type="SMART" id="SM00318">
    <property type="entry name" value="SNc"/>
    <property type="match status" value="1"/>
</dbReference>
<protein>
    <submittedName>
        <fullName evidence="3">Nuclease</fullName>
    </submittedName>
</protein>
<dbReference type="EMBL" id="APND01000004">
    <property type="protein sequence ID" value="MES1930037.1"/>
    <property type="molecule type" value="Genomic_DNA"/>
</dbReference>
<dbReference type="Pfam" id="PF00565">
    <property type="entry name" value="SNase"/>
    <property type="match status" value="1"/>
</dbReference>
<dbReference type="Proteomes" id="UP001460888">
    <property type="component" value="Unassembled WGS sequence"/>
</dbReference>
<dbReference type="SUPFAM" id="SSF50199">
    <property type="entry name" value="Staphylococcal nuclease"/>
    <property type="match status" value="1"/>
</dbReference>
<dbReference type="Gene3D" id="2.40.50.90">
    <property type="match status" value="1"/>
</dbReference>
<keyword evidence="4" id="KW-1185">Reference proteome</keyword>
<dbReference type="InterPro" id="IPR035437">
    <property type="entry name" value="SNase_OB-fold_sf"/>
</dbReference>
<feature type="chain" id="PRO_5046121557" evidence="1">
    <location>
        <begin position="23"/>
        <end position="145"/>
    </location>
</feature>
<feature type="domain" description="TNase-like" evidence="2">
    <location>
        <begin position="27"/>
        <end position="131"/>
    </location>
</feature>
<dbReference type="InterPro" id="IPR016071">
    <property type="entry name" value="Staphylococal_nuclease_OB-fold"/>
</dbReference>
<evidence type="ECO:0000256" key="1">
    <source>
        <dbReference type="SAM" id="SignalP"/>
    </source>
</evidence>
<organism evidence="3 4">
    <name type="scientific">Salinisphaera dokdonensis CL-ES53</name>
    <dbReference type="NCBI Taxonomy" id="1304272"/>
    <lineage>
        <taxon>Bacteria</taxon>
        <taxon>Pseudomonadati</taxon>
        <taxon>Pseudomonadota</taxon>
        <taxon>Gammaproteobacteria</taxon>
        <taxon>Salinisphaerales</taxon>
        <taxon>Salinisphaeraceae</taxon>
        <taxon>Salinisphaera</taxon>
    </lineage>
</organism>
<dbReference type="PROSITE" id="PS50830">
    <property type="entry name" value="TNASE_3"/>
    <property type="match status" value="1"/>
</dbReference>
<feature type="signal peptide" evidence="1">
    <location>
        <begin position="1"/>
        <end position="22"/>
    </location>
</feature>
<evidence type="ECO:0000313" key="3">
    <source>
        <dbReference type="EMBL" id="MES1930037.1"/>
    </source>
</evidence>
<keyword evidence="1" id="KW-0732">Signal</keyword>
<name>A0ABV2B2C1_9GAMM</name>
<gene>
    <name evidence="3" type="ORF">SADO_12318</name>
</gene>
<dbReference type="RefSeq" id="WP_353111870.1">
    <property type="nucleotide sequence ID" value="NZ_APND01000004.1"/>
</dbReference>
<accession>A0ABV2B2C1</accession>
<comment type="caution">
    <text evidence="3">The sequence shown here is derived from an EMBL/GenBank/DDBJ whole genome shotgun (WGS) entry which is preliminary data.</text>
</comment>
<proteinExistence type="predicted"/>
<evidence type="ECO:0000259" key="2">
    <source>
        <dbReference type="PROSITE" id="PS50830"/>
    </source>
</evidence>
<evidence type="ECO:0000313" key="4">
    <source>
        <dbReference type="Proteomes" id="UP001460888"/>
    </source>
</evidence>